<gene>
    <name evidence="3" type="ORF">HDA36_005214</name>
</gene>
<feature type="region of interest" description="Disordered" evidence="1">
    <location>
        <begin position="71"/>
        <end position="100"/>
    </location>
</feature>
<evidence type="ECO:0000259" key="2">
    <source>
        <dbReference type="Pfam" id="PF14530"/>
    </source>
</evidence>
<proteinExistence type="predicted"/>
<evidence type="ECO:0000256" key="1">
    <source>
        <dbReference type="SAM" id="MobiDB-lite"/>
    </source>
</evidence>
<name>A0A7W8VGG0_9ACTN</name>
<evidence type="ECO:0000313" key="4">
    <source>
        <dbReference type="Proteomes" id="UP000572635"/>
    </source>
</evidence>
<dbReference type="SUPFAM" id="SSF47240">
    <property type="entry name" value="Ferritin-like"/>
    <property type="match status" value="1"/>
</dbReference>
<dbReference type="AlphaFoldDB" id="A0A7W8VGG0"/>
<keyword evidence="4" id="KW-1185">Reference proteome</keyword>
<dbReference type="InterPro" id="IPR029447">
    <property type="entry name" value="DUF4439"/>
</dbReference>
<feature type="domain" description="DUF4439" evidence="2">
    <location>
        <begin position="27"/>
        <end position="155"/>
    </location>
</feature>
<evidence type="ECO:0000313" key="3">
    <source>
        <dbReference type="EMBL" id="MBB5435130.1"/>
    </source>
</evidence>
<dbReference type="Gene3D" id="1.20.1260.10">
    <property type="match status" value="1"/>
</dbReference>
<reference evidence="3 4" key="1">
    <citation type="submission" date="2020-08" db="EMBL/GenBank/DDBJ databases">
        <title>Sequencing the genomes of 1000 actinobacteria strains.</title>
        <authorList>
            <person name="Klenk H.-P."/>
        </authorList>
    </citation>
    <scope>NUCLEOTIDE SEQUENCE [LARGE SCALE GENOMIC DNA]</scope>
    <source>
        <strain evidence="3 4">DSM 44551</strain>
    </source>
</reference>
<sequence length="173" mass="17944">MTATPPRSPAEASPSASSDEGPDEVSALQDALRAAHAAVYGYTYIGARSKGDDRDRAGRFMDAHRAQRDGLREELVARKARPAPTEAAYPLPESDDPDELRRHARSLEETAAQSALQLAGVPTGPLRELAAGALQAAVARSLEWGGGLPAFPGYAKDAAPSPSPAAEGDGSGD</sequence>
<dbReference type="Pfam" id="PF14530">
    <property type="entry name" value="DUF4439"/>
    <property type="match status" value="1"/>
</dbReference>
<dbReference type="EMBL" id="JACHDB010000001">
    <property type="protein sequence ID" value="MBB5435130.1"/>
    <property type="molecule type" value="Genomic_DNA"/>
</dbReference>
<dbReference type="CDD" id="cd00657">
    <property type="entry name" value="Ferritin_like"/>
    <property type="match status" value="1"/>
</dbReference>
<comment type="caution">
    <text evidence="3">The sequence shown here is derived from an EMBL/GenBank/DDBJ whole genome shotgun (WGS) entry which is preliminary data.</text>
</comment>
<feature type="region of interest" description="Disordered" evidence="1">
    <location>
        <begin position="1"/>
        <end position="28"/>
    </location>
</feature>
<dbReference type="RefSeq" id="WP_184396595.1">
    <property type="nucleotide sequence ID" value="NZ_BAAAJD010000211.1"/>
</dbReference>
<protein>
    <recommendedName>
        <fullName evidence="2">DUF4439 domain-containing protein</fullName>
    </recommendedName>
</protein>
<organism evidence="3 4">
    <name type="scientific">Nocardiopsis composta</name>
    <dbReference type="NCBI Taxonomy" id="157465"/>
    <lineage>
        <taxon>Bacteria</taxon>
        <taxon>Bacillati</taxon>
        <taxon>Actinomycetota</taxon>
        <taxon>Actinomycetes</taxon>
        <taxon>Streptosporangiales</taxon>
        <taxon>Nocardiopsidaceae</taxon>
        <taxon>Nocardiopsis</taxon>
    </lineage>
</organism>
<accession>A0A7W8VGG0</accession>
<feature type="compositionally biased region" description="Low complexity" evidence="1">
    <location>
        <begin position="1"/>
        <end position="18"/>
    </location>
</feature>
<dbReference type="InterPro" id="IPR012347">
    <property type="entry name" value="Ferritin-like"/>
</dbReference>
<dbReference type="InterPro" id="IPR009078">
    <property type="entry name" value="Ferritin-like_SF"/>
</dbReference>
<feature type="region of interest" description="Disordered" evidence="1">
    <location>
        <begin position="149"/>
        <end position="173"/>
    </location>
</feature>
<dbReference type="Proteomes" id="UP000572635">
    <property type="component" value="Unassembled WGS sequence"/>
</dbReference>
<feature type="compositionally biased region" description="Low complexity" evidence="1">
    <location>
        <begin position="157"/>
        <end position="173"/>
    </location>
</feature>